<comment type="function">
    <text evidence="1">Has a glutathione-disulfide oxidoreductase activity in the presence of NADPH and glutathione reductase. Reduces low molecular weight disulfides and proteins.</text>
</comment>
<keyword evidence="3" id="KW-0813">Transport</keyword>
<dbReference type="GO" id="GO:0015035">
    <property type="term" value="F:protein-disulfide reductase activity"/>
    <property type="evidence" value="ECO:0007669"/>
    <property type="project" value="TreeGrafter"/>
</dbReference>
<feature type="chain" id="PRO_5001488572" description="Glutaredoxin domain-containing protein" evidence="7">
    <location>
        <begin position="19"/>
        <end position="135"/>
    </location>
</feature>
<dbReference type="InterPro" id="IPR002109">
    <property type="entry name" value="Glutaredoxin"/>
</dbReference>
<dbReference type="PROSITE" id="PS00195">
    <property type="entry name" value="GLUTAREDOXIN_1"/>
    <property type="match status" value="1"/>
</dbReference>
<keyword evidence="4" id="KW-0249">Electron transport</keyword>
<evidence type="ECO:0000259" key="8">
    <source>
        <dbReference type="Pfam" id="PF00462"/>
    </source>
</evidence>
<dbReference type="CDD" id="cd03419">
    <property type="entry name" value="GRX_GRXh_1_2_like"/>
    <property type="match status" value="1"/>
</dbReference>
<comment type="caution">
    <text evidence="9">The sequence shown here is derived from an EMBL/GenBank/DDBJ whole genome shotgun (WGS) entry which is preliminary data.</text>
</comment>
<keyword evidence="7" id="KW-0732">Signal</keyword>
<dbReference type="Proteomes" id="UP000024635">
    <property type="component" value="Unassembled WGS sequence"/>
</dbReference>
<dbReference type="EMBL" id="JARK01001710">
    <property type="protein sequence ID" value="EYB81758.1"/>
    <property type="molecule type" value="Genomic_DNA"/>
</dbReference>
<keyword evidence="10" id="KW-1185">Reference proteome</keyword>
<reference evidence="10" key="1">
    <citation type="journal article" date="2015" name="Nat. Genet.">
        <title>The genome and transcriptome of the zoonotic hookworm Ancylostoma ceylanicum identify infection-specific gene families.</title>
        <authorList>
            <person name="Schwarz E.M."/>
            <person name="Hu Y."/>
            <person name="Antoshechkin I."/>
            <person name="Miller M.M."/>
            <person name="Sternberg P.W."/>
            <person name="Aroian R.V."/>
        </authorList>
    </citation>
    <scope>NUCLEOTIDE SEQUENCE</scope>
    <source>
        <strain evidence="10">HY135</strain>
    </source>
</reference>
<dbReference type="PANTHER" id="PTHR46679:SF1">
    <property type="entry name" value="GLUTAREDOXIN-2, MITOCHONDRIAL"/>
    <property type="match status" value="1"/>
</dbReference>
<evidence type="ECO:0000256" key="7">
    <source>
        <dbReference type="SAM" id="SignalP"/>
    </source>
</evidence>
<accession>A0A016RTU5</accession>
<name>A0A016RTU5_9BILA</name>
<proteinExistence type="inferred from homology"/>
<dbReference type="InterPro" id="IPR036249">
    <property type="entry name" value="Thioredoxin-like_sf"/>
</dbReference>
<evidence type="ECO:0000256" key="4">
    <source>
        <dbReference type="ARBA" id="ARBA00022982"/>
    </source>
</evidence>
<dbReference type="OrthoDB" id="418495at2759"/>
<evidence type="ECO:0000313" key="9">
    <source>
        <dbReference type="EMBL" id="EYB81758.1"/>
    </source>
</evidence>
<dbReference type="Gene3D" id="3.40.30.10">
    <property type="entry name" value="Glutaredoxin"/>
    <property type="match status" value="1"/>
</dbReference>
<dbReference type="PANTHER" id="PTHR46679">
    <property type="match status" value="1"/>
</dbReference>
<protein>
    <recommendedName>
        <fullName evidence="8">Glutaredoxin domain-containing protein</fullName>
    </recommendedName>
</protein>
<dbReference type="InterPro" id="IPR011767">
    <property type="entry name" value="GLR_AS"/>
</dbReference>
<dbReference type="PROSITE" id="PS51354">
    <property type="entry name" value="GLUTAREDOXIN_2"/>
    <property type="match status" value="1"/>
</dbReference>
<dbReference type="SUPFAM" id="SSF52833">
    <property type="entry name" value="Thioredoxin-like"/>
    <property type="match status" value="1"/>
</dbReference>
<organism evidence="9 10">
    <name type="scientific">Ancylostoma ceylanicum</name>
    <dbReference type="NCBI Taxonomy" id="53326"/>
    <lineage>
        <taxon>Eukaryota</taxon>
        <taxon>Metazoa</taxon>
        <taxon>Ecdysozoa</taxon>
        <taxon>Nematoda</taxon>
        <taxon>Chromadorea</taxon>
        <taxon>Rhabditida</taxon>
        <taxon>Rhabditina</taxon>
        <taxon>Rhabditomorpha</taxon>
        <taxon>Strongyloidea</taxon>
        <taxon>Ancylostomatidae</taxon>
        <taxon>Ancylostomatinae</taxon>
        <taxon>Ancylostoma</taxon>
    </lineage>
</organism>
<evidence type="ECO:0000256" key="1">
    <source>
        <dbReference type="ARBA" id="ARBA00002549"/>
    </source>
</evidence>
<keyword evidence="6" id="KW-0676">Redox-active center</keyword>
<dbReference type="AlphaFoldDB" id="A0A016RTU5"/>
<evidence type="ECO:0000256" key="2">
    <source>
        <dbReference type="ARBA" id="ARBA00007787"/>
    </source>
</evidence>
<dbReference type="PRINTS" id="PR00160">
    <property type="entry name" value="GLUTAREDOXIN"/>
</dbReference>
<evidence type="ECO:0000313" key="10">
    <source>
        <dbReference type="Proteomes" id="UP000024635"/>
    </source>
</evidence>
<evidence type="ECO:0000256" key="6">
    <source>
        <dbReference type="ARBA" id="ARBA00023284"/>
    </source>
</evidence>
<dbReference type="InterPro" id="IPR014025">
    <property type="entry name" value="Glutaredoxin_subgr"/>
</dbReference>
<dbReference type="GO" id="GO:0005739">
    <property type="term" value="C:mitochondrion"/>
    <property type="evidence" value="ECO:0007669"/>
    <property type="project" value="TreeGrafter"/>
</dbReference>
<comment type="similarity">
    <text evidence="2">Belongs to the glutaredoxin family.</text>
</comment>
<keyword evidence="5" id="KW-1015">Disulfide bond</keyword>
<evidence type="ECO:0000256" key="3">
    <source>
        <dbReference type="ARBA" id="ARBA00022448"/>
    </source>
</evidence>
<feature type="signal peptide" evidence="7">
    <location>
        <begin position="1"/>
        <end position="18"/>
    </location>
</feature>
<sequence>MHLTAITFLALFIAATQSTDEIDLSKKTPGEIIDYYIESKPIVVFSKSTCPYCKKAKKALATFKLDECDFEFVDLDKHKELDLKKFQDEFQVRYGTRTVPKVFIDGQLIGGGDDTVAMLKNGTLAVLVKEAIECE</sequence>
<dbReference type="STRING" id="53326.A0A016RTU5"/>
<feature type="domain" description="Glutaredoxin" evidence="8">
    <location>
        <begin position="42"/>
        <end position="109"/>
    </location>
</feature>
<gene>
    <name evidence="9" type="primary">Acey_s0374.g201</name>
    <name evidence="9" type="ORF">Y032_0374g201</name>
</gene>
<evidence type="ECO:0000256" key="5">
    <source>
        <dbReference type="ARBA" id="ARBA00023157"/>
    </source>
</evidence>
<dbReference type="Pfam" id="PF00462">
    <property type="entry name" value="Glutaredoxin"/>
    <property type="match status" value="1"/>
</dbReference>